<proteinExistence type="predicted"/>
<gene>
    <name evidence="3" type="ORF">PCOR1329_LOCUS23583</name>
</gene>
<protein>
    <submittedName>
        <fullName evidence="3">Uncharacterized protein</fullName>
    </submittedName>
</protein>
<reference evidence="3" key="1">
    <citation type="submission" date="2023-10" db="EMBL/GenBank/DDBJ databases">
        <authorList>
            <person name="Chen Y."/>
            <person name="Shah S."/>
            <person name="Dougan E. K."/>
            <person name="Thang M."/>
            <person name="Chan C."/>
        </authorList>
    </citation>
    <scope>NUCLEOTIDE SEQUENCE [LARGE SCALE GENOMIC DNA]</scope>
</reference>
<feature type="region of interest" description="Disordered" evidence="2">
    <location>
        <begin position="1"/>
        <end position="20"/>
    </location>
</feature>
<feature type="non-terminal residue" evidence="3">
    <location>
        <position position="329"/>
    </location>
</feature>
<evidence type="ECO:0000256" key="2">
    <source>
        <dbReference type="SAM" id="MobiDB-lite"/>
    </source>
</evidence>
<accession>A0ABN9RW26</accession>
<keyword evidence="1" id="KW-0175">Coiled coil</keyword>
<keyword evidence="4" id="KW-1185">Reference proteome</keyword>
<dbReference type="Proteomes" id="UP001189429">
    <property type="component" value="Unassembled WGS sequence"/>
</dbReference>
<dbReference type="EMBL" id="CAUYUJ010008008">
    <property type="protein sequence ID" value="CAK0822608.1"/>
    <property type="molecule type" value="Genomic_DNA"/>
</dbReference>
<organism evidence="3 4">
    <name type="scientific">Prorocentrum cordatum</name>
    <dbReference type="NCBI Taxonomy" id="2364126"/>
    <lineage>
        <taxon>Eukaryota</taxon>
        <taxon>Sar</taxon>
        <taxon>Alveolata</taxon>
        <taxon>Dinophyceae</taxon>
        <taxon>Prorocentrales</taxon>
        <taxon>Prorocentraceae</taxon>
        <taxon>Prorocentrum</taxon>
    </lineage>
</organism>
<sequence length="329" mass="36973">MSVSMSPRGQDQPQPNGVSIQLTSGQETTIQLAKNPDGTIRVTKAAAEPRWQSGAGPRGAFYASEHMARVALRQAEERTRLLVECVTLMKTVEALDQEMLRYSDWGKYPRMEDWQLGAGYAAGGAVVKLQGEELGSAVMHLDRARSCAEFEASVWRQRAHQLAYAAGEQEQDAARRLMKFELTTAVREFTDERSALRHRLSERDAMLERVRGELTAARSNGDMLRGHLEYVQRHADEQSAMAVARQAKLQEQIAVREALEKELTAAQQQLRSYRSENEAKLRGFSAALGEAEAAARRDLERAVTEHEATRRELRQLRGEAQRAQDEIRV</sequence>
<evidence type="ECO:0000256" key="1">
    <source>
        <dbReference type="SAM" id="Coils"/>
    </source>
</evidence>
<name>A0ABN9RW26_9DINO</name>
<comment type="caution">
    <text evidence="3">The sequence shown here is derived from an EMBL/GenBank/DDBJ whole genome shotgun (WGS) entry which is preliminary data.</text>
</comment>
<evidence type="ECO:0000313" key="3">
    <source>
        <dbReference type="EMBL" id="CAK0822608.1"/>
    </source>
</evidence>
<evidence type="ECO:0000313" key="4">
    <source>
        <dbReference type="Proteomes" id="UP001189429"/>
    </source>
</evidence>
<feature type="coiled-coil region" evidence="1">
    <location>
        <begin position="249"/>
        <end position="326"/>
    </location>
</feature>